<sequence>MWGHARGSIAIYALGQHARWPWSVTNPEVELNGSGPCSLAERLAAKRLGSWNCARIPVCQVIGAGIASVHPQLARRLPLLFPPRLPASFVRILVSPPHALWSEVGGCDIPMRGVFPVSTRLASNPTSWPFSSGTEARVPSLPWRQDLFSEGGSARRSGCTSQSSDGRDLAASSIAATCMLLLAPCTQDLRRPRPHCTSTAGSDAHQCCHPDALYQSGVRYGVPTMWPKRYDKAPNTEYTCKPSDDRQSDTHGWHSS</sequence>
<feature type="region of interest" description="Disordered" evidence="1">
    <location>
        <begin position="236"/>
        <end position="256"/>
    </location>
</feature>
<keyword evidence="3" id="KW-1185">Reference proteome</keyword>
<protein>
    <submittedName>
        <fullName evidence="2">Uncharacterized protein</fullName>
    </submittedName>
</protein>
<dbReference type="EMBL" id="KZ678136">
    <property type="protein sequence ID" value="PSN65997.1"/>
    <property type="molecule type" value="Genomic_DNA"/>
</dbReference>
<accession>A0A2T2NKR0</accession>
<evidence type="ECO:0000313" key="3">
    <source>
        <dbReference type="Proteomes" id="UP000240883"/>
    </source>
</evidence>
<proteinExistence type="predicted"/>
<name>A0A2T2NKR0_CORCC</name>
<evidence type="ECO:0000313" key="2">
    <source>
        <dbReference type="EMBL" id="PSN65997.1"/>
    </source>
</evidence>
<feature type="compositionally biased region" description="Basic and acidic residues" evidence="1">
    <location>
        <begin position="242"/>
        <end position="256"/>
    </location>
</feature>
<dbReference type="AlphaFoldDB" id="A0A2T2NKR0"/>
<reference evidence="2 3" key="1">
    <citation type="journal article" date="2018" name="Front. Microbiol.">
        <title>Genome-Wide Analysis of Corynespora cassiicola Leaf Fall Disease Putative Effectors.</title>
        <authorList>
            <person name="Lopez D."/>
            <person name="Ribeiro S."/>
            <person name="Label P."/>
            <person name="Fumanal B."/>
            <person name="Venisse J.S."/>
            <person name="Kohler A."/>
            <person name="de Oliveira R.R."/>
            <person name="Labutti K."/>
            <person name="Lipzen A."/>
            <person name="Lail K."/>
            <person name="Bauer D."/>
            <person name="Ohm R.A."/>
            <person name="Barry K.W."/>
            <person name="Spatafora J."/>
            <person name="Grigoriev I.V."/>
            <person name="Martin F.M."/>
            <person name="Pujade-Renaud V."/>
        </authorList>
    </citation>
    <scope>NUCLEOTIDE SEQUENCE [LARGE SCALE GENOMIC DNA]</scope>
    <source>
        <strain evidence="2 3">Philippines</strain>
    </source>
</reference>
<gene>
    <name evidence="2" type="ORF">BS50DRAFT_403553</name>
</gene>
<dbReference type="Proteomes" id="UP000240883">
    <property type="component" value="Unassembled WGS sequence"/>
</dbReference>
<evidence type="ECO:0000256" key="1">
    <source>
        <dbReference type="SAM" id="MobiDB-lite"/>
    </source>
</evidence>
<organism evidence="2 3">
    <name type="scientific">Corynespora cassiicola Philippines</name>
    <dbReference type="NCBI Taxonomy" id="1448308"/>
    <lineage>
        <taxon>Eukaryota</taxon>
        <taxon>Fungi</taxon>
        <taxon>Dikarya</taxon>
        <taxon>Ascomycota</taxon>
        <taxon>Pezizomycotina</taxon>
        <taxon>Dothideomycetes</taxon>
        <taxon>Pleosporomycetidae</taxon>
        <taxon>Pleosporales</taxon>
        <taxon>Corynesporascaceae</taxon>
        <taxon>Corynespora</taxon>
    </lineage>
</organism>